<evidence type="ECO:0000313" key="24">
    <source>
        <dbReference type="EMBL" id="XDJ98092.1"/>
    </source>
</evidence>
<evidence type="ECO:0000313" key="16">
    <source>
        <dbReference type="EMBL" id="XDJ73825.1"/>
    </source>
</evidence>
<dbReference type="EMBL" id="CP158256">
    <property type="protein sequence ID" value="XDJ53704.1"/>
    <property type="molecule type" value="Genomic_DNA"/>
</dbReference>
<evidence type="ECO:0000313" key="13">
    <source>
        <dbReference type="EMBL" id="XDJ62575.1"/>
    </source>
</evidence>
<reference evidence="9" key="1">
    <citation type="submission" date="2024-05" db="EMBL/GenBank/DDBJ databases">
        <authorList>
            <person name="Luo Y.-C."/>
            <person name="Nicholds J."/>
            <person name="Mortimer T."/>
            <person name="Maboni G."/>
        </authorList>
    </citation>
    <scope>NUCLEOTIDE SEQUENCE</scope>
    <source>
        <strain evidence="23">124370</strain>
        <strain evidence="24">124566</strain>
        <strain evidence="22">124953</strain>
        <strain evidence="21">130308</strain>
        <strain evidence="20">130416</strain>
        <strain evidence="19">140124</strain>
        <strain evidence="18">143751</strain>
        <strain evidence="17">143769</strain>
        <strain evidence="16">143811</strain>
        <strain evidence="15">143936</strain>
        <strain evidence="14">145849</strain>
        <strain evidence="13">145850</strain>
        <strain evidence="12">145852</strain>
        <strain evidence="11">148131</strain>
        <strain evidence="10">150221</strain>
        <strain evidence="9">150964</strain>
        <strain evidence="8">153271</strain>
    </source>
</reference>
<evidence type="ECO:0000313" key="22">
    <source>
        <dbReference type="EMBL" id="XDJ94301.1"/>
    </source>
</evidence>
<organism evidence="9">
    <name type="scientific">Castellaniella ginsengisoli</name>
    <dbReference type="NCBI Taxonomy" id="546114"/>
    <lineage>
        <taxon>Bacteria</taxon>
        <taxon>Pseudomonadati</taxon>
        <taxon>Pseudomonadota</taxon>
        <taxon>Betaproteobacteria</taxon>
        <taxon>Burkholderiales</taxon>
        <taxon>Alcaligenaceae</taxon>
        <taxon>Castellaniella</taxon>
    </lineage>
</organism>
<dbReference type="EMBL" id="CP158266">
    <property type="protein sequence ID" value="XDJ81652.1"/>
    <property type="molecule type" value="Genomic_DNA"/>
</dbReference>
<dbReference type="EMBL" id="CP158264">
    <property type="protein sequence ID" value="XDJ73825.1"/>
    <property type="molecule type" value="Genomic_DNA"/>
</dbReference>
<dbReference type="EMBL" id="CP158253">
    <property type="protein sequence ID" value="XDJ44461.1"/>
    <property type="molecule type" value="Genomic_DNA"/>
</dbReference>
<feature type="transmembrane region" description="Helical" evidence="6">
    <location>
        <begin position="214"/>
        <end position="233"/>
    </location>
</feature>
<dbReference type="EMBL" id="CP158260">
    <property type="protein sequence ID" value="XDJ62575.1"/>
    <property type="molecule type" value="Genomic_DNA"/>
</dbReference>
<keyword evidence="2" id="KW-1003">Cell membrane</keyword>
<dbReference type="CDD" id="cd06174">
    <property type="entry name" value="MFS"/>
    <property type="match status" value="1"/>
</dbReference>
<dbReference type="EMBL" id="CP158265">
    <property type="protein sequence ID" value="XDJ76822.1"/>
    <property type="molecule type" value="Genomic_DNA"/>
</dbReference>
<feature type="transmembrane region" description="Helical" evidence="6">
    <location>
        <begin position="381"/>
        <end position="400"/>
    </location>
</feature>
<feature type="transmembrane region" description="Helical" evidence="6">
    <location>
        <begin position="109"/>
        <end position="131"/>
    </location>
</feature>
<evidence type="ECO:0000313" key="19">
    <source>
        <dbReference type="EMBL" id="XDJ84216.1"/>
    </source>
</evidence>
<sequence length="410" mass="42543">MPHTAPGLRAAETHAAIRAALFLVLVGMCAALHIWKVPPALPQLQVELGLSLVESGFLLSAVQLGGLFLGLPVALVAERIGLRRCVLAGLGILATASMLGAWLDSSLLVLLFRAAEGCGVLMVAMPIPALIRRLVPPDRLSRIMGLWGSYMPLGTVIILLGGSWVLSLGSWQLLWWLLAALTVGCLLLTLRLVPADAPAGAGRPRDSLLQLARTTLGSVNVWLIALIFGLYAGQWMAVIGFLPTIYAAQGVSGTTAGLLTAIVAGANAIGNLAAGRLLHRGAPGWHLLVAGLGTMILCAYAAFGAGLPASAQFAAVLVFSMVGGLVPATLFVLALTLAPTPQTTSTTIGWMQQCSSLGQFVGPPVVAWTVNRSGGDWQWTWTATAAFAAAGIVLAILIGLRAKPRASATR</sequence>
<dbReference type="EMBL" id="CP158263">
    <property type="protein sequence ID" value="XDJ71556.1"/>
    <property type="molecule type" value="Genomic_DNA"/>
</dbReference>
<evidence type="ECO:0000256" key="1">
    <source>
        <dbReference type="ARBA" id="ARBA00004651"/>
    </source>
</evidence>
<feature type="transmembrane region" description="Helical" evidence="6">
    <location>
        <begin position="313"/>
        <end position="338"/>
    </location>
</feature>
<dbReference type="KEGG" id="cgin:ABRZ00_03885"/>
<accession>A0AB39DG07</accession>
<dbReference type="InterPro" id="IPR036259">
    <property type="entry name" value="MFS_trans_sf"/>
</dbReference>
<dbReference type="EMBL" id="CP158270">
    <property type="protein sequence ID" value="XDJ91070.1"/>
    <property type="molecule type" value="Genomic_DNA"/>
</dbReference>
<feature type="domain" description="Major facilitator superfamily (MFS) profile" evidence="7">
    <location>
        <begin position="19"/>
        <end position="403"/>
    </location>
</feature>
<dbReference type="Pfam" id="PF07690">
    <property type="entry name" value="MFS_1"/>
    <property type="match status" value="1"/>
</dbReference>
<keyword evidence="5 6" id="KW-0472">Membrane</keyword>
<feature type="transmembrane region" description="Helical" evidence="6">
    <location>
        <begin position="143"/>
        <end position="167"/>
    </location>
</feature>
<comment type="subcellular location">
    <subcellularLocation>
        <location evidence="1">Cell membrane</location>
        <topology evidence="1">Multi-pass membrane protein</topology>
    </subcellularLocation>
</comment>
<evidence type="ECO:0000256" key="5">
    <source>
        <dbReference type="ARBA" id="ARBA00023136"/>
    </source>
</evidence>
<dbReference type="EMBL" id="CP158269">
    <property type="protein sequence ID" value="XDJ87126.1"/>
    <property type="molecule type" value="Genomic_DNA"/>
</dbReference>
<evidence type="ECO:0000313" key="20">
    <source>
        <dbReference type="EMBL" id="XDJ87126.1"/>
    </source>
</evidence>
<dbReference type="InterPro" id="IPR050189">
    <property type="entry name" value="MFS_Efflux_Transporters"/>
</dbReference>
<dbReference type="EMBL" id="CP158273">
    <property type="protein sequence ID" value="XDJ95444.1"/>
    <property type="molecule type" value="Genomic_DNA"/>
</dbReference>
<dbReference type="EMBL" id="CP158272">
    <property type="protein sequence ID" value="XDJ98092.1"/>
    <property type="molecule type" value="Genomic_DNA"/>
</dbReference>
<evidence type="ECO:0000259" key="7">
    <source>
        <dbReference type="PROSITE" id="PS50850"/>
    </source>
</evidence>
<keyword evidence="3 6" id="KW-0812">Transmembrane</keyword>
<evidence type="ECO:0000256" key="4">
    <source>
        <dbReference type="ARBA" id="ARBA00022989"/>
    </source>
</evidence>
<dbReference type="GO" id="GO:0022857">
    <property type="term" value="F:transmembrane transporter activity"/>
    <property type="evidence" value="ECO:0007669"/>
    <property type="project" value="InterPro"/>
</dbReference>
<dbReference type="RefSeq" id="WP_368641061.1">
    <property type="nucleotide sequence ID" value="NZ_CP158253.1"/>
</dbReference>
<evidence type="ECO:0000313" key="14">
    <source>
        <dbReference type="EMBL" id="XDJ65705.1"/>
    </source>
</evidence>
<evidence type="ECO:0000256" key="6">
    <source>
        <dbReference type="SAM" id="Phobius"/>
    </source>
</evidence>
<dbReference type="EMBL" id="CP158258">
    <property type="protein sequence ID" value="XDJ59004.1"/>
    <property type="molecule type" value="Genomic_DNA"/>
</dbReference>
<feature type="transmembrane region" description="Helical" evidence="6">
    <location>
        <begin position="15"/>
        <end position="35"/>
    </location>
</feature>
<dbReference type="PANTHER" id="PTHR43124">
    <property type="entry name" value="PURINE EFFLUX PUMP PBUE"/>
    <property type="match status" value="1"/>
</dbReference>
<evidence type="ECO:0000313" key="8">
    <source>
        <dbReference type="EMBL" id="XDJ44461.1"/>
    </source>
</evidence>
<evidence type="ECO:0000313" key="9">
    <source>
        <dbReference type="EMBL" id="XDJ53704.1"/>
    </source>
</evidence>
<evidence type="ECO:0000313" key="18">
    <source>
        <dbReference type="EMBL" id="XDJ81652.1"/>
    </source>
</evidence>
<dbReference type="SUPFAM" id="SSF103473">
    <property type="entry name" value="MFS general substrate transporter"/>
    <property type="match status" value="1"/>
</dbReference>
<evidence type="ECO:0000313" key="12">
    <source>
        <dbReference type="EMBL" id="XDJ60258.1"/>
    </source>
</evidence>
<dbReference type="GO" id="GO:0005886">
    <property type="term" value="C:plasma membrane"/>
    <property type="evidence" value="ECO:0007669"/>
    <property type="project" value="UniProtKB-SubCell"/>
</dbReference>
<feature type="transmembrane region" description="Helical" evidence="6">
    <location>
        <begin position="55"/>
        <end position="77"/>
    </location>
</feature>
<dbReference type="AlphaFoldDB" id="A0AB39DG07"/>
<feature type="transmembrane region" description="Helical" evidence="6">
    <location>
        <begin position="84"/>
        <end position="103"/>
    </location>
</feature>
<evidence type="ECO:0000313" key="10">
    <source>
        <dbReference type="EMBL" id="XDJ56319.1"/>
    </source>
</evidence>
<evidence type="ECO:0000313" key="11">
    <source>
        <dbReference type="EMBL" id="XDJ59004.1"/>
    </source>
</evidence>
<dbReference type="EMBL" id="CP158257">
    <property type="protein sequence ID" value="XDJ56319.1"/>
    <property type="molecule type" value="Genomic_DNA"/>
</dbReference>
<dbReference type="InterPro" id="IPR020846">
    <property type="entry name" value="MFS_dom"/>
</dbReference>
<evidence type="ECO:0000256" key="3">
    <source>
        <dbReference type="ARBA" id="ARBA00022692"/>
    </source>
</evidence>
<dbReference type="EMBL" id="CP158261">
    <property type="protein sequence ID" value="XDJ65705.1"/>
    <property type="molecule type" value="Genomic_DNA"/>
</dbReference>
<evidence type="ECO:0000313" key="17">
    <source>
        <dbReference type="EMBL" id="XDJ76822.1"/>
    </source>
</evidence>
<dbReference type="InterPro" id="IPR011701">
    <property type="entry name" value="MFS"/>
</dbReference>
<evidence type="ECO:0000313" key="15">
    <source>
        <dbReference type="EMBL" id="XDJ71556.1"/>
    </source>
</evidence>
<evidence type="ECO:0000256" key="2">
    <source>
        <dbReference type="ARBA" id="ARBA00022475"/>
    </source>
</evidence>
<dbReference type="PANTHER" id="PTHR43124:SF3">
    <property type="entry name" value="CHLORAMPHENICOL EFFLUX PUMP RV0191"/>
    <property type="match status" value="1"/>
</dbReference>
<name>A0AB39DG07_9BURK</name>
<evidence type="ECO:0000313" key="21">
    <source>
        <dbReference type="EMBL" id="XDJ91070.1"/>
    </source>
</evidence>
<dbReference type="GeneID" id="93066645"/>
<dbReference type="EMBL" id="CP158271">
    <property type="protein sequence ID" value="XDJ94301.1"/>
    <property type="molecule type" value="Genomic_DNA"/>
</dbReference>
<dbReference type="PROSITE" id="PS50850">
    <property type="entry name" value="MFS"/>
    <property type="match status" value="1"/>
</dbReference>
<dbReference type="Gene3D" id="1.20.1250.20">
    <property type="entry name" value="MFS general substrate transporter like domains"/>
    <property type="match status" value="1"/>
</dbReference>
<protein>
    <submittedName>
        <fullName evidence="9">MFS transporter</fullName>
    </submittedName>
</protein>
<evidence type="ECO:0000313" key="23">
    <source>
        <dbReference type="EMBL" id="XDJ95444.1"/>
    </source>
</evidence>
<dbReference type="EMBL" id="CP158268">
    <property type="protein sequence ID" value="XDJ84216.1"/>
    <property type="molecule type" value="Genomic_DNA"/>
</dbReference>
<feature type="transmembrane region" description="Helical" evidence="6">
    <location>
        <begin position="253"/>
        <end position="273"/>
    </location>
</feature>
<proteinExistence type="predicted"/>
<gene>
    <name evidence="11" type="ORF">ABRY90_03610</name>
    <name evidence="14" type="ORF">ABRY91_09790</name>
    <name evidence="12" type="ORF">ABRY92_09565</name>
    <name evidence="22" type="ORF">ABRY95_04675</name>
    <name evidence="18" type="ORF">ABRY96_08075</name>
    <name evidence="16" type="ORF">ABRY97_09390</name>
    <name evidence="20" type="ORF">ABRY98_09255</name>
    <name evidence="10" type="ORF">ABRZ00_03885</name>
    <name evidence="9" type="ORF">ABRZ01_04245</name>
    <name evidence="8" type="ORF">ABRZ02_12490</name>
    <name evidence="13" type="ORF">ABRZ03_07425</name>
    <name evidence="23" type="ORF">ABRZ05_10145</name>
    <name evidence="15" type="ORF">ABRZ06_11675</name>
    <name evidence="19" type="ORF">ABRZ08_08105</name>
    <name evidence="17" type="ORF">ABRZ10_11840</name>
    <name evidence="24" type="ORF">ABRZ11_09800</name>
    <name evidence="21" type="ORF">ABRZ12_01910</name>
</gene>
<feature type="transmembrane region" description="Helical" evidence="6">
    <location>
        <begin position="285"/>
        <end position="307"/>
    </location>
</feature>
<keyword evidence="4 6" id="KW-1133">Transmembrane helix</keyword>
<dbReference type="EMBL" id="CP158259">
    <property type="protein sequence ID" value="XDJ60258.1"/>
    <property type="molecule type" value="Genomic_DNA"/>
</dbReference>
<feature type="transmembrane region" description="Helical" evidence="6">
    <location>
        <begin position="173"/>
        <end position="193"/>
    </location>
</feature>